<dbReference type="PANTHER" id="PTHR24171">
    <property type="entry name" value="ANKYRIN REPEAT DOMAIN-CONTAINING PROTEIN 39-RELATED"/>
    <property type="match status" value="1"/>
</dbReference>
<dbReference type="Pfam" id="PF12796">
    <property type="entry name" value="Ank_2"/>
    <property type="match status" value="1"/>
</dbReference>
<evidence type="ECO:0000256" key="2">
    <source>
        <dbReference type="ARBA" id="ARBA00023043"/>
    </source>
</evidence>
<dbReference type="PRINTS" id="PR01415">
    <property type="entry name" value="ANKYRIN"/>
</dbReference>
<organism evidence="4 5">
    <name type="scientific">Ciona intestinalis</name>
    <name type="common">Transparent sea squirt</name>
    <name type="synonym">Ascidia intestinalis</name>
    <dbReference type="NCBI Taxonomy" id="7719"/>
    <lineage>
        <taxon>Eukaryota</taxon>
        <taxon>Metazoa</taxon>
        <taxon>Chordata</taxon>
        <taxon>Tunicata</taxon>
        <taxon>Ascidiacea</taxon>
        <taxon>Phlebobranchia</taxon>
        <taxon>Cionidae</taxon>
        <taxon>Ciona</taxon>
    </lineage>
</organism>
<feature type="repeat" description="ANK" evidence="3">
    <location>
        <begin position="59"/>
        <end position="91"/>
    </location>
</feature>
<sequence>VEMSHDCSEHGGGGVGGIFQTLEELDFDRGPWTIASNGDYPSIMKYLNKGGEPNLRDSAGYTALHYSARNGHENISRALVDHGAHVNAQTKAGLSTPLHRAALNGCHLVVKLLLDNNADVCMQDSDGKTALHKAVEGNWPEVCKLLIAHEPKCTEISDKNLKLPRNLTHDDVDHSEVYKLLNWR</sequence>
<keyword evidence="5" id="KW-1185">Reference proteome</keyword>
<dbReference type="Gene3D" id="1.25.40.20">
    <property type="entry name" value="Ankyrin repeat-containing domain"/>
    <property type="match status" value="2"/>
</dbReference>
<protein>
    <submittedName>
        <fullName evidence="4">Uncharacterized protein</fullName>
    </submittedName>
</protein>
<evidence type="ECO:0000256" key="1">
    <source>
        <dbReference type="ARBA" id="ARBA00022737"/>
    </source>
</evidence>
<dbReference type="PROSITE" id="PS50297">
    <property type="entry name" value="ANK_REP_REGION"/>
    <property type="match status" value="2"/>
</dbReference>
<dbReference type="PANTHER" id="PTHR24171:SF9">
    <property type="entry name" value="ANKYRIN REPEAT DOMAIN-CONTAINING PROTEIN 39"/>
    <property type="match status" value="1"/>
</dbReference>
<evidence type="ECO:0000313" key="4">
    <source>
        <dbReference type="Ensembl" id="ENSCINP00000024745.2"/>
    </source>
</evidence>
<dbReference type="EMBL" id="EAAA01001995">
    <property type="status" value="NOT_ANNOTATED_CDS"/>
    <property type="molecule type" value="Genomic_DNA"/>
</dbReference>
<evidence type="ECO:0000256" key="3">
    <source>
        <dbReference type="PROSITE-ProRule" id="PRU00023"/>
    </source>
</evidence>
<dbReference type="Ensembl" id="ENSCINT00000024991.2">
    <property type="protein sequence ID" value="ENSCINP00000024745.2"/>
    <property type="gene ID" value="ENSCING00000013497.2"/>
</dbReference>
<dbReference type="OMA" id="YCGHLNV"/>
<dbReference type="AlphaFoldDB" id="F7B236"/>
<reference evidence="4" key="4">
    <citation type="submission" date="2025-09" db="UniProtKB">
        <authorList>
            <consortium name="Ensembl"/>
        </authorList>
    </citation>
    <scope>IDENTIFICATION</scope>
</reference>
<dbReference type="Proteomes" id="UP000008144">
    <property type="component" value="Chromosome 4"/>
</dbReference>
<name>F7B236_CIOIN</name>
<keyword evidence="1" id="KW-0677">Repeat</keyword>
<dbReference type="HOGENOM" id="CLU_000134_35_1_1"/>
<accession>F7B236</accession>
<dbReference type="InterPro" id="IPR036770">
    <property type="entry name" value="Ankyrin_rpt-contain_sf"/>
</dbReference>
<dbReference type="STRING" id="7719.ENSCINP00000024745"/>
<dbReference type="GO" id="GO:0005634">
    <property type="term" value="C:nucleus"/>
    <property type="evidence" value="ECO:0000318"/>
    <property type="project" value="GO_Central"/>
</dbReference>
<dbReference type="Pfam" id="PF00023">
    <property type="entry name" value="Ank"/>
    <property type="match status" value="1"/>
</dbReference>
<keyword evidence="2 3" id="KW-0040">ANK repeat</keyword>
<feature type="repeat" description="ANK" evidence="3">
    <location>
        <begin position="93"/>
        <end position="125"/>
    </location>
</feature>
<evidence type="ECO:0000313" key="5">
    <source>
        <dbReference type="Proteomes" id="UP000008144"/>
    </source>
</evidence>
<dbReference type="SMART" id="SM00248">
    <property type="entry name" value="ANK"/>
    <property type="match status" value="3"/>
</dbReference>
<dbReference type="PROSITE" id="PS50088">
    <property type="entry name" value="ANK_REPEAT"/>
    <property type="match status" value="2"/>
</dbReference>
<dbReference type="GeneTree" id="ENSGT00950000182908"/>
<dbReference type="GO" id="GO:0005737">
    <property type="term" value="C:cytoplasm"/>
    <property type="evidence" value="ECO:0000318"/>
    <property type="project" value="GO_Central"/>
</dbReference>
<dbReference type="InParanoid" id="F7B236"/>
<reference evidence="5" key="1">
    <citation type="journal article" date="2002" name="Science">
        <title>The draft genome of Ciona intestinalis: insights into chordate and vertebrate origins.</title>
        <authorList>
            <person name="Dehal P."/>
            <person name="Satou Y."/>
            <person name="Campbell R.K."/>
            <person name="Chapman J."/>
            <person name="Degnan B."/>
            <person name="De Tomaso A."/>
            <person name="Davidson B."/>
            <person name="Di Gregorio A."/>
            <person name="Gelpke M."/>
            <person name="Goodstein D.M."/>
            <person name="Harafuji N."/>
            <person name="Hastings K.E."/>
            <person name="Ho I."/>
            <person name="Hotta K."/>
            <person name="Huang W."/>
            <person name="Kawashima T."/>
            <person name="Lemaire P."/>
            <person name="Martinez D."/>
            <person name="Meinertzhagen I.A."/>
            <person name="Necula S."/>
            <person name="Nonaka M."/>
            <person name="Putnam N."/>
            <person name="Rash S."/>
            <person name="Saiga H."/>
            <person name="Satake M."/>
            <person name="Terry A."/>
            <person name="Yamada L."/>
            <person name="Wang H.G."/>
            <person name="Awazu S."/>
            <person name="Azumi K."/>
            <person name="Boore J."/>
            <person name="Branno M."/>
            <person name="Chin-Bow S."/>
            <person name="DeSantis R."/>
            <person name="Doyle S."/>
            <person name="Francino P."/>
            <person name="Keys D.N."/>
            <person name="Haga S."/>
            <person name="Hayashi H."/>
            <person name="Hino K."/>
            <person name="Imai K.S."/>
            <person name="Inaba K."/>
            <person name="Kano S."/>
            <person name="Kobayashi K."/>
            <person name="Kobayashi M."/>
            <person name="Lee B.I."/>
            <person name="Makabe K.W."/>
            <person name="Manohar C."/>
            <person name="Matassi G."/>
            <person name="Medina M."/>
            <person name="Mochizuki Y."/>
            <person name="Mount S."/>
            <person name="Morishita T."/>
            <person name="Miura S."/>
            <person name="Nakayama A."/>
            <person name="Nishizaka S."/>
            <person name="Nomoto H."/>
            <person name="Ohta F."/>
            <person name="Oishi K."/>
            <person name="Rigoutsos I."/>
            <person name="Sano M."/>
            <person name="Sasaki A."/>
            <person name="Sasakura Y."/>
            <person name="Shoguchi E."/>
            <person name="Shin-i T."/>
            <person name="Spagnuolo A."/>
            <person name="Stainier D."/>
            <person name="Suzuki M.M."/>
            <person name="Tassy O."/>
            <person name="Takatori N."/>
            <person name="Tokuoka M."/>
            <person name="Yagi K."/>
            <person name="Yoshizaki F."/>
            <person name="Wada S."/>
            <person name="Zhang C."/>
            <person name="Hyatt P.D."/>
            <person name="Larimer F."/>
            <person name="Detter C."/>
            <person name="Doggett N."/>
            <person name="Glavina T."/>
            <person name="Hawkins T."/>
            <person name="Richardson P."/>
            <person name="Lucas S."/>
            <person name="Kohara Y."/>
            <person name="Levine M."/>
            <person name="Satoh N."/>
            <person name="Rokhsar D.S."/>
        </authorList>
    </citation>
    <scope>NUCLEOTIDE SEQUENCE [LARGE SCALE GENOMIC DNA]</scope>
</reference>
<reference evidence="4" key="2">
    <citation type="journal article" date="2008" name="Genome Biol.">
        <title>Improved genome assembly and evidence-based global gene model set for the chordate Ciona intestinalis: new insight into intron and operon populations.</title>
        <authorList>
            <person name="Satou Y."/>
            <person name="Mineta K."/>
            <person name="Ogasawara M."/>
            <person name="Sasakura Y."/>
            <person name="Shoguchi E."/>
            <person name="Ueno K."/>
            <person name="Yamada L."/>
            <person name="Matsumoto J."/>
            <person name="Wasserscheid J."/>
            <person name="Dewar K."/>
            <person name="Wiley G.B."/>
            <person name="Macmil S.L."/>
            <person name="Roe B.A."/>
            <person name="Zeller R.W."/>
            <person name="Hastings K.E."/>
            <person name="Lemaire P."/>
            <person name="Lindquist E."/>
            <person name="Endo T."/>
            <person name="Hotta K."/>
            <person name="Inaba K."/>
        </authorList>
    </citation>
    <scope>NUCLEOTIDE SEQUENCE [LARGE SCALE GENOMIC DNA]</scope>
    <source>
        <strain evidence="4">wild type</strain>
    </source>
</reference>
<dbReference type="SUPFAM" id="SSF48403">
    <property type="entry name" value="Ankyrin repeat"/>
    <property type="match status" value="1"/>
</dbReference>
<dbReference type="InterPro" id="IPR002110">
    <property type="entry name" value="Ankyrin_rpt"/>
</dbReference>
<reference evidence="4" key="3">
    <citation type="submission" date="2025-08" db="UniProtKB">
        <authorList>
            <consortium name="Ensembl"/>
        </authorList>
    </citation>
    <scope>IDENTIFICATION</scope>
</reference>
<proteinExistence type="predicted"/>